<dbReference type="Proteomes" id="UP001151133">
    <property type="component" value="Unassembled WGS sequence"/>
</dbReference>
<organism evidence="2 3">
    <name type="scientific">Flavobacterium frigoritolerans</name>
    <dbReference type="NCBI Taxonomy" id="2987686"/>
    <lineage>
        <taxon>Bacteria</taxon>
        <taxon>Pseudomonadati</taxon>
        <taxon>Bacteroidota</taxon>
        <taxon>Flavobacteriia</taxon>
        <taxon>Flavobacteriales</taxon>
        <taxon>Flavobacteriaceae</taxon>
        <taxon>Flavobacterium</taxon>
    </lineage>
</organism>
<proteinExistence type="predicted"/>
<keyword evidence="1" id="KW-0472">Membrane</keyword>
<evidence type="ECO:0000256" key="1">
    <source>
        <dbReference type="SAM" id="Phobius"/>
    </source>
</evidence>
<name>A0A9X2ZQ56_9FLAO</name>
<dbReference type="AlphaFoldDB" id="A0A9X2ZQ56"/>
<comment type="caution">
    <text evidence="2">The sequence shown here is derived from an EMBL/GenBank/DDBJ whole genome shotgun (WGS) entry which is preliminary data.</text>
</comment>
<keyword evidence="1" id="KW-0812">Transmembrane</keyword>
<sequence length="168" mass="20001">MAFTFYKMALFSHKEYLLKPDLTFKEVFNNLDKNIDSVDDSVFKYGFFSKIREQKFEGDLTDNQFTVQRVLNYRNPLLPEINGFIEEEDSKVVVYIEIRSELFPTIVFYVFSFLAIFIIIKNLFFDIDIQELVCALFMILFLIFGVINYNEECNQDIEDLKEILEIKD</sequence>
<keyword evidence="3" id="KW-1185">Reference proteome</keyword>
<accession>A0A9X2ZQ56</accession>
<evidence type="ECO:0000313" key="3">
    <source>
        <dbReference type="Proteomes" id="UP001151133"/>
    </source>
</evidence>
<protein>
    <submittedName>
        <fullName evidence="2">Uncharacterized protein</fullName>
    </submittedName>
</protein>
<feature type="transmembrane region" description="Helical" evidence="1">
    <location>
        <begin position="102"/>
        <end position="120"/>
    </location>
</feature>
<dbReference type="RefSeq" id="WP_264286088.1">
    <property type="nucleotide sequence ID" value="NZ_JAOZEV010000003.1"/>
</dbReference>
<gene>
    <name evidence="2" type="ORF">OIU80_05735</name>
</gene>
<feature type="transmembrane region" description="Helical" evidence="1">
    <location>
        <begin position="132"/>
        <end position="149"/>
    </location>
</feature>
<reference evidence="2" key="1">
    <citation type="submission" date="2022-10" db="EMBL/GenBank/DDBJ databases">
        <title>Two novel species of Flavobacterium.</title>
        <authorList>
            <person name="Liu Q."/>
            <person name="Xin Y.-H."/>
        </authorList>
    </citation>
    <scope>NUCLEOTIDE SEQUENCE</scope>
    <source>
        <strain evidence="2">LS1R47</strain>
    </source>
</reference>
<keyword evidence="1" id="KW-1133">Transmembrane helix</keyword>
<evidence type="ECO:0000313" key="2">
    <source>
        <dbReference type="EMBL" id="MCV9931778.1"/>
    </source>
</evidence>
<dbReference type="EMBL" id="JAOZEV010000003">
    <property type="protein sequence ID" value="MCV9931778.1"/>
    <property type="molecule type" value="Genomic_DNA"/>
</dbReference>